<dbReference type="EMBL" id="CAJJDM010000085">
    <property type="protein sequence ID" value="CAD8088768.1"/>
    <property type="molecule type" value="Genomic_DNA"/>
</dbReference>
<dbReference type="GO" id="GO:0005737">
    <property type="term" value="C:cytoplasm"/>
    <property type="evidence" value="ECO:0007669"/>
    <property type="project" value="TreeGrafter"/>
</dbReference>
<dbReference type="InterPro" id="IPR003591">
    <property type="entry name" value="Leu-rich_rpt_typical-subtyp"/>
</dbReference>
<dbReference type="Pfam" id="PF00560">
    <property type="entry name" value="LRR_1"/>
    <property type="match status" value="1"/>
</dbReference>
<gene>
    <name evidence="4" type="ORF">PPRIM_AZ9-3.1.T0820071</name>
</gene>
<keyword evidence="2" id="KW-0677">Repeat</keyword>
<evidence type="ECO:0000256" key="1">
    <source>
        <dbReference type="ARBA" id="ARBA00022614"/>
    </source>
</evidence>
<sequence>MTEQQPITIELVMAKLDDGGKTLRLNILGITEINQCIKDYMKLVQTLELHHNLLKRIDNIDSAILENLGVSNNELEGVHKIQLQKLLKLDLSFNKIIGLILGNKLIQHLNLENNKLCKIDFLNNLKDLKYLNLGGNLIEKVDFLVFNVQLEELNIRRNKISTLKGSFSNTKKLKILDASNNQINDTQFIDTITELEELNLSNNQISVLKIENQNENLNILDLSYNQIDDLRVLEFKFPYLTNLYVQSNQIYAENCFDFLKLMSNLIDIQFQGNPFQSREYEDKFIVDCPWLELINGREVGKPGQYVKQEVLALKEKLQELDIDVNNYHMSDLDNEEGIVTEERLKAILRVQGFQDDEQEIVNKINEEDQKDENIMAENEFFKFVTEQNEQMDNIRAQYLRRLLKTQQSECSTQRGIQDEQTLQDSQIKQQFIEDDQIIVGINHSNKDTNLKQKLLIRSLPKPQKKQSILSEISQLKQTMKSKEFYQSLGFTQPQNRNRVPQQRMNLSSENFNKTSEVRSNSSRPQMSNSQLKLPKI</sequence>
<evidence type="ECO:0000256" key="2">
    <source>
        <dbReference type="ARBA" id="ARBA00022737"/>
    </source>
</evidence>
<organism evidence="4 5">
    <name type="scientific">Paramecium primaurelia</name>
    <dbReference type="NCBI Taxonomy" id="5886"/>
    <lineage>
        <taxon>Eukaryota</taxon>
        <taxon>Sar</taxon>
        <taxon>Alveolata</taxon>
        <taxon>Ciliophora</taxon>
        <taxon>Intramacronucleata</taxon>
        <taxon>Oligohymenophorea</taxon>
        <taxon>Peniculida</taxon>
        <taxon>Parameciidae</taxon>
        <taxon>Paramecium</taxon>
    </lineage>
</organism>
<accession>A0A8S1N7N9</accession>
<keyword evidence="1" id="KW-0433">Leucine-rich repeat</keyword>
<dbReference type="Pfam" id="PF13855">
    <property type="entry name" value="LRR_8"/>
    <property type="match status" value="1"/>
</dbReference>
<dbReference type="SMART" id="SM00369">
    <property type="entry name" value="LRR_TYP"/>
    <property type="match status" value="6"/>
</dbReference>
<evidence type="ECO:0008006" key="6">
    <source>
        <dbReference type="Google" id="ProtNLM"/>
    </source>
</evidence>
<dbReference type="PROSITE" id="PS51450">
    <property type="entry name" value="LRR"/>
    <property type="match status" value="4"/>
</dbReference>
<evidence type="ECO:0000313" key="4">
    <source>
        <dbReference type="EMBL" id="CAD8088768.1"/>
    </source>
</evidence>
<dbReference type="SMART" id="SM00365">
    <property type="entry name" value="LRR_SD22"/>
    <property type="match status" value="5"/>
</dbReference>
<comment type="caution">
    <text evidence="4">The sequence shown here is derived from an EMBL/GenBank/DDBJ whole genome shotgun (WGS) entry which is preliminary data.</text>
</comment>
<dbReference type="AlphaFoldDB" id="A0A8S1N7N9"/>
<name>A0A8S1N7N9_PARPR</name>
<reference evidence="4" key="1">
    <citation type="submission" date="2021-01" db="EMBL/GenBank/DDBJ databases">
        <authorList>
            <consortium name="Genoscope - CEA"/>
            <person name="William W."/>
        </authorList>
    </citation>
    <scope>NUCLEOTIDE SEQUENCE</scope>
</reference>
<dbReference type="OMA" id="DIQFQAN"/>
<evidence type="ECO:0000313" key="5">
    <source>
        <dbReference type="Proteomes" id="UP000688137"/>
    </source>
</evidence>
<keyword evidence="5" id="KW-1185">Reference proteome</keyword>
<protein>
    <recommendedName>
        <fullName evidence="6">Leucine-rich repeat protein</fullName>
    </recommendedName>
</protein>
<dbReference type="PANTHER" id="PTHR15454">
    <property type="entry name" value="NISCHARIN RELATED"/>
    <property type="match status" value="1"/>
</dbReference>
<dbReference type="Proteomes" id="UP000688137">
    <property type="component" value="Unassembled WGS sequence"/>
</dbReference>
<dbReference type="InterPro" id="IPR001611">
    <property type="entry name" value="Leu-rich_rpt"/>
</dbReference>
<evidence type="ECO:0000256" key="3">
    <source>
        <dbReference type="SAM" id="MobiDB-lite"/>
    </source>
</evidence>
<feature type="region of interest" description="Disordered" evidence="3">
    <location>
        <begin position="504"/>
        <end position="536"/>
    </location>
</feature>
<dbReference type="Pfam" id="PF13516">
    <property type="entry name" value="LRR_6"/>
    <property type="match status" value="2"/>
</dbReference>
<proteinExistence type="predicted"/>